<feature type="transmembrane region" description="Helical" evidence="1">
    <location>
        <begin position="183"/>
        <end position="208"/>
    </location>
</feature>
<reference evidence="2 3" key="1">
    <citation type="submission" date="2016-10" db="EMBL/GenBank/DDBJ databases">
        <authorList>
            <person name="de Groot N.N."/>
        </authorList>
    </citation>
    <scope>NUCLEOTIDE SEQUENCE [LARGE SCALE GENOMIC DNA]</scope>
    <source>
        <strain evidence="2 3">DSM 1801</strain>
    </source>
</reference>
<sequence length="532" mass="60760">MRNIIRITKLNRVMIRRRIKDIMPKNLVLKILIVLIFLYMLSGILIGQHFFYISIGNKLNIKSVIYVQYIVSIIVTAVLSYTTVTSNFFHADDFFVLAALPMKPKEILYAKSVSLLLAYEFVQSLIIVPSVITFLRLGEVMVITTFLIHIILLTVVTFLIVGIICSLSVLGKSYKGIYRISSMIVGILVLCGVVCKIVSIYTCVMKIIGVKDTNKTLFIRIIEKCYNESVVMKSICHYSYVSILILGVIIVLLCIILAKLFGKCVVAYDFSEVKSVNYRLRLGKTSNKMLLLLQREFWVVQSEPFFKSNLILECCLAPLFLTIVSIILHFAKTSKEIEEFLNLANGKWYLAYIIIGVIVLIISTQASFLVPVSKEGKFYMLSRTLPIPYEMQYKAKSIYTFILSTVSGSIAYWIVIITKVFVFQHRVLNYIILLEVLFLLVVTCSASDYRRPYINWDEPRKATNGNLMLLFGVLHVFAILAVILGIILGGEWLIKNELIEKICLILVIFIMDIASEKWNISRANRRYKNVQI</sequence>
<protein>
    <recommendedName>
        <fullName evidence="4">ABC-2 type transport system permease protein</fullName>
    </recommendedName>
</protein>
<dbReference type="EMBL" id="FOHN01000016">
    <property type="protein sequence ID" value="SET34462.1"/>
    <property type="molecule type" value="Genomic_DNA"/>
</dbReference>
<accession>A0A1I0DQL1</accession>
<keyword evidence="1" id="KW-1133">Transmembrane helix</keyword>
<feature type="transmembrane region" description="Helical" evidence="1">
    <location>
        <begin position="350"/>
        <end position="372"/>
    </location>
</feature>
<evidence type="ECO:0000313" key="2">
    <source>
        <dbReference type="EMBL" id="SET34462.1"/>
    </source>
</evidence>
<dbReference type="Proteomes" id="UP000199800">
    <property type="component" value="Unassembled WGS sequence"/>
</dbReference>
<feature type="transmembrane region" description="Helical" evidence="1">
    <location>
        <begin position="27"/>
        <end position="46"/>
    </location>
</feature>
<dbReference type="STRING" id="29364.SAMN04487772_1162"/>
<feature type="transmembrane region" description="Helical" evidence="1">
    <location>
        <begin position="310"/>
        <end position="330"/>
    </location>
</feature>
<keyword evidence="1" id="KW-0472">Membrane</keyword>
<feature type="transmembrane region" description="Helical" evidence="1">
    <location>
        <begin position="398"/>
        <end position="421"/>
    </location>
</feature>
<feature type="transmembrane region" description="Helical" evidence="1">
    <location>
        <begin position="427"/>
        <end position="446"/>
    </location>
</feature>
<proteinExistence type="predicted"/>
<feature type="transmembrane region" description="Helical" evidence="1">
    <location>
        <begin position="66"/>
        <end position="91"/>
    </location>
</feature>
<feature type="transmembrane region" description="Helical" evidence="1">
    <location>
        <begin position="112"/>
        <end position="134"/>
    </location>
</feature>
<dbReference type="RefSeq" id="WP_092478197.1">
    <property type="nucleotide sequence ID" value="NZ_FOHN01000016.1"/>
</dbReference>
<feature type="transmembrane region" description="Helical" evidence="1">
    <location>
        <begin position="498"/>
        <end position="515"/>
    </location>
</feature>
<evidence type="ECO:0000313" key="3">
    <source>
        <dbReference type="Proteomes" id="UP000199800"/>
    </source>
</evidence>
<feature type="transmembrane region" description="Helical" evidence="1">
    <location>
        <begin position="467"/>
        <end position="492"/>
    </location>
</feature>
<evidence type="ECO:0008006" key="4">
    <source>
        <dbReference type="Google" id="ProtNLM"/>
    </source>
</evidence>
<name>A0A1I0DQL1_9FIRM</name>
<feature type="transmembrane region" description="Helical" evidence="1">
    <location>
        <begin position="238"/>
        <end position="258"/>
    </location>
</feature>
<dbReference type="AlphaFoldDB" id="A0A1I0DQL1"/>
<organism evidence="2 3">
    <name type="scientific">[Clostridium] polysaccharolyticum</name>
    <dbReference type="NCBI Taxonomy" id="29364"/>
    <lineage>
        <taxon>Bacteria</taxon>
        <taxon>Bacillati</taxon>
        <taxon>Bacillota</taxon>
        <taxon>Clostridia</taxon>
        <taxon>Lachnospirales</taxon>
        <taxon>Lachnospiraceae</taxon>
    </lineage>
</organism>
<evidence type="ECO:0000256" key="1">
    <source>
        <dbReference type="SAM" id="Phobius"/>
    </source>
</evidence>
<keyword evidence="1" id="KW-0812">Transmembrane</keyword>
<dbReference type="OrthoDB" id="138672at2"/>
<keyword evidence="3" id="KW-1185">Reference proteome</keyword>
<feature type="transmembrane region" description="Helical" evidence="1">
    <location>
        <begin position="146"/>
        <end position="171"/>
    </location>
</feature>
<gene>
    <name evidence="2" type="ORF">SAMN04487772_1162</name>
</gene>